<dbReference type="NCBIfam" id="TIGR03804">
    <property type="entry name" value="para_beta_helix"/>
    <property type="match status" value="1"/>
</dbReference>
<dbReference type="Pfam" id="PF13229">
    <property type="entry name" value="Beta_helix"/>
    <property type="match status" value="1"/>
</dbReference>
<dbReference type="SUPFAM" id="SSF51126">
    <property type="entry name" value="Pectin lyase-like"/>
    <property type="match status" value="1"/>
</dbReference>
<evidence type="ECO:0000313" key="3">
    <source>
        <dbReference type="Proteomes" id="UP000234845"/>
    </source>
</evidence>
<dbReference type="EMBL" id="PKLZ01000002">
    <property type="protein sequence ID" value="PLW83754.1"/>
    <property type="molecule type" value="Genomic_DNA"/>
</dbReference>
<dbReference type="InterPro" id="IPR022442">
    <property type="entry name" value="SO_2930-like_dom"/>
</dbReference>
<dbReference type="InterPro" id="IPR039448">
    <property type="entry name" value="Beta_helix"/>
</dbReference>
<gene>
    <name evidence="2" type="ORF">CWI75_05260</name>
</gene>
<dbReference type="SMART" id="SM00710">
    <property type="entry name" value="PbH1"/>
    <property type="match status" value="6"/>
</dbReference>
<organism evidence="2 3">
    <name type="scientific">Kineobactrum sediminis</name>
    <dbReference type="NCBI Taxonomy" id="1905677"/>
    <lineage>
        <taxon>Bacteria</taxon>
        <taxon>Pseudomonadati</taxon>
        <taxon>Pseudomonadota</taxon>
        <taxon>Gammaproteobacteria</taxon>
        <taxon>Cellvibrionales</taxon>
        <taxon>Halieaceae</taxon>
        <taxon>Kineobactrum</taxon>
    </lineage>
</organism>
<dbReference type="NCBIfam" id="TIGR03805">
    <property type="entry name" value="beta_helix_1"/>
    <property type="match status" value="1"/>
</dbReference>
<dbReference type="RefSeq" id="WP_101520435.1">
    <property type="nucleotide sequence ID" value="NZ_PKLZ01000002.1"/>
</dbReference>
<evidence type="ECO:0000259" key="1">
    <source>
        <dbReference type="Pfam" id="PF13229"/>
    </source>
</evidence>
<dbReference type="InterPro" id="IPR022269">
    <property type="entry name" value="SO_2930-like_C"/>
</dbReference>
<reference evidence="3" key="1">
    <citation type="submission" date="2017-11" db="EMBL/GenBank/DDBJ databases">
        <title>The draft genome sequence of Chromatocurvus sp. F02.</title>
        <authorList>
            <person name="Du Z.-J."/>
            <person name="Chang Y.-Q."/>
        </authorList>
    </citation>
    <scope>NUCLEOTIDE SEQUENCE [LARGE SCALE GENOMIC DNA]</scope>
    <source>
        <strain evidence="3">F02</strain>
    </source>
</reference>
<keyword evidence="3" id="KW-1185">Reference proteome</keyword>
<dbReference type="NCBIfam" id="TIGR03806">
    <property type="entry name" value="chp_HNE_0200"/>
    <property type="match status" value="1"/>
</dbReference>
<comment type="caution">
    <text evidence="2">The sequence shown here is derived from an EMBL/GenBank/DDBJ whole genome shotgun (WGS) entry which is preliminary data.</text>
</comment>
<dbReference type="AlphaFoldDB" id="A0A2N5Y5T5"/>
<evidence type="ECO:0000313" key="2">
    <source>
        <dbReference type="EMBL" id="PLW83754.1"/>
    </source>
</evidence>
<proteinExistence type="predicted"/>
<dbReference type="InterPro" id="IPR011050">
    <property type="entry name" value="Pectin_lyase_fold/virulence"/>
</dbReference>
<dbReference type="InterPro" id="IPR012334">
    <property type="entry name" value="Pectin_lyas_fold"/>
</dbReference>
<dbReference type="Proteomes" id="UP000234845">
    <property type="component" value="Unassembled WGS sequence"/>
</dbReference>
<protein>
    <recommendedName>
        <fullName evidence="1">Right handed beta helix domain-containing protein</fullName>
    </recommendedName>
</protein>
<dbReference type="InterPro" id="IPR022441">
    <property type="entry name" value="Para_beta_helix_rpt-2"/>
</dbReference>
<sequence length="796" mass="85384">MPAYPRFPGLVRACVVFLGLCTLYGCSDSGDTLSPTPQPVPLEPAEEPDPNLVTIAPGDDFQQRLLEAMINAEPGQTIELPEGEFEIDAALSLDVDNVTIRGQGHESTVLNFATQVSGGESILITSNNVLLENFAVIDPPSDGIKFKFSNGVTMKSLRVEWTCGACVENGAYGLYPVQTENVLIEDSIVVGASDAGIYVGQSDKIIVRRNTVSLNVAGIEIENSTNSDVYDNLAENNTGGILVFDLPNLSIDGERSRIFNNIVRNNNTGNFAPEGNIVGVVPAGTGLLAMAFDDVEIFGNTIEGNQSAAIIIVSFDISGLTTDDVTYDPDPRRIHVHDNVYSNNASDPQDLAGDVASLFAALGGLPEIVYDGLGENGGAFADTDRICINEDQSVSRGVVFHPDGSGSSIDQSFFACAHASLPEVVLDTPEVIAEGEIPPTEEEIEQLCTPVGSMPNFDAAEVSCRQLSGYNLFADNEEPRSAANDGIHYELTTELFTDYAEKYRFIFVPDGSQGAYSTRDVLDWPIGTIIAKTFTMPNDFLNSAAGEVIIETRIMIHRNDGWVTLPYIWREDGSGADLTVAGGRRTLSWIHSDGSSRSTDYVIPDANSCKTCHGVTRAETGSGVNTETVNLPIGPKARFLNRDNVYGSETVNQLEYMAAQGVLAGLPTDLASIETAPDWEDTAVSLEGRAKAYLDINCAHCHSPGGFASNSGMFLEFWRTVDTTYGICKAPVAAGAGSGGLQFDFVPGDADQSITLFRMDSNEPDVRMPEIGRSIIHDEAVALVREWVNSQIGGCN</sequence>
<dbReference type="OrthoDB" id="338827at2"/>
<accession>A0A2N5Y5T5</accession>
<feature type="domain" description="Right handed beta helix" evidence="1">
    <location>
        <begin position="169"/>
        <end position="314"/>
    </location>
</feature>
<dbReference type="InterPro" id="IPR006626">
    <property type="entry name" value="PbH1"/>
</dbReference>
<dbReference type="Gene3D" id="2.160.20.10">
    <property type="entry name" value="Single-stranded right-handed beta-helix, Pectin lyase-like"/>
    <property type="match status" value="1"/>
</dbReference>
<name>A0A2N5Y5T5_9GAMM</name>
<dbReference type="PROSITE" id="PS51257">
    <property type="entry name" value="PROKAR_LIPOPROTEIN"/>
    <property type="match status" value="1"/>
</dbReference>